<evidence type="ECO:0008006" key="5">
    <source>
        <dbReference type="Google" id="ProtNLM"/>
    </source>
</evidence>
<evidence type="ECO:0000313" key="3">
    <source>
        <dbReference type="EMBL" id="GHE43455.1"/>
    </source>
</evidence>
<sequence>MLRNRYVPTTLLATVLIATLGAAPATAAPATAAPATADPGPRTPPAPPTPQATSPTPLTPRTERVSTAADGTQLDGPSYTAAISADGRRVAFVTRAADLGCGGYTSCLKVKDLATGALTGIDLGGGHLYGASLLSADGSRVAFTANQRFNSPYLHDLNTGRTERLWPEDPPGFNELGSVNSLSPDGTHVAYTIGNRRGDANFRLLYVRHTATGSDELISPPEEGEKGGASVSGDGTRVAYQIGGHSEGSEDTADVFLKASGAGRVPLDAGLGTAELVRITADGHRVLFNARGGLYAYDVSAGTTERVTEGRASAATDDGHHAVVSRADGPHLVDLRTGRATAVGPAGARVTPGGVSADGGAVVFGSTAPDLVPGDTNGQEDVFLRHTR</sequence>
<organism evidence="3 4">
    <name type="scientific">Streptomyces longispororuber</name>
    <dbReference type="NCBI Taxonomy" id="68230"/>
    <lineage>
        <taxon>Bacteria</taxon>
        <taxon>Bacillati</taxon>
        <taxon>Actinomycetota</taxon>
        <taxon>Actinomycetes</taxon>
        <taxon>Kitasatosporales</taxon>
        <taxon>Streptomycetaceae</taxon>
        <taxon>Streptomyces</taxon>
    </lineage>
</organism>
<keyword evidence="4" id="KW-1185">Reference proteome</keyword>
<feature type="compositionally biased region" description="Pro residues" evidence="1">
    <location>
        <begin position="41"/>
        <end position="50"/>
    </location>
</feature>
<accession>A0A919DGM3</accession>
<dbReference type="RefSeq" id="WP_190134703.1">
    <property type="nucleotide sequence ID" value="NZ_BNBT01000010.1"/>
</dbReference>
<dbReference type="AlphaFoldDB" id="A0A919DGM3"/>
<dbReference type="Proteomes" id="UP000608024">
    <property type="component" value="Unassembled WGS sequence"/>
</dbReference>
<feature type="compositionally biased region" description="Low complexity" evidence="1">
    <location>
        <begin position="51"/>
        <end position="60"/>
    </location>
</feature>
<evidence type="ECO:0000313" key="4">
    <source>
        <dbReference type="Proteomes" id="UP000608024"/>
    </source>
</evidence>
<feature type="signal peptide" evidence="2">
    <location>
        <begin position="1"/>
        <end position="27"/>
    </location>
</feature>
<comment type="caution">
    <text evidence="3">The sequence shown here is derived from an EMBL/GenBank/DDBJ whole genome shotgun (WGS) entry which is preliminary data.</text>
</comment>
<evidence type="ECO:0000256" key="1">
    <source>
        <dbReference type="SAM" id="MobiDB-lite"/>
    </source>
</evidence>
<dbReference type="InterPro" id="IPR011042">
    <property type="entry name" value="6-blade_b-propeller_TolB-like"/>
</dbReference>
<feature type="compositionally biased region" description="Low complexity" evidence="1">
    <location>
        <begin position="30"/>
        <end position="40"/>
    </location>
</feature>
<keyword evidence="2" id="KW-0732">Signal</keyword>
<dbReference type="EMBL" id="BNBT01000010">
    <property type="protein sequence ID" value="GHE43455.1"/>
    <property type="molecule type" value="Genomic_DNA"/>
</dbReference>
<name>A0A919DGM3_9ACTN</name>
<gene>
    <name evidence="3" type="ORF">GCM10018785_11250</name>
</gene>
<feature type="chain" id="PRO_5037379084" description="WD40 repeat protein" evidence="2">
    <location>
        <begin position="28"/>
        <end position="388"/>
    </location>
</feature>
<protein>
    <recommendedName>
        <fullName evidence="5">WD40 repeat protein</fullName>
    </recommendedName>
</protein>
<feature type="region of interest" description="Disordered" evidence="1">
    <location>
        <begin position="30"/>
        <end position="77"/>
    </location>
</feature>
<dbReference type="SUPFAM" id="SSF82171">
    <property type="entry name" value="DPP6 N-terminal domain-like"/>
    <property type="match status" value="1"/>
</dbReference>
<dbReference type="PANTHER" id="PTHR36842:SF1">
    <property type="entry name" value="PROTEIN TOLB"/>
    <property type="match status" value="1"/>
</dbReference>
<reference evidence="3" key="1">
    <citation type="journal article" date="2014" name="Int. J. Syst. Evol. Microbiol.">
        <title>Complete genome sequence of Corynebacterium casei LMG S-19264T (=DSM 44701T), isolated from a smear-ripened cheese.</title>
        <authorList>
            <consortium name="US DOE Joint Genome Institute (JGI-PGF)"/>
            <person name="Walter F."/>
            <person name="Albersmeier A."/>
            <person name="Kalinowski J."/>
            <person name="Ruckert C."/>
        </authorList>
    </citation>
    <scope>NUCLEOTIDE SEQUENCE</scope>
    <source>
        <strain evidence="3">JCM 4784</strain>
    </source>
</reference>
<dbReference type="Gene3D" id="2.120.10.30">
    <property type="entry name" value="TolB, C-terminal domain"/>
    <property type="match status" value="2"/>
</dbReference>
<dbReference type="PANTHER" id="PTHR36842">
    <property type="entry name" value="PROTEIN TOLB HOMOLOG"/>
    <property type="match status" value="1"/>
</dbReference>
<reference evidence="3" key="2">
    <citation type="submission" date="2020-09" db="EMBL/GenBank/DDBJ databases">
        <authorList>
            <person name="Sun Q."/>
            <person name="Ohkuma M."/>
        </authorList>
    </citation>
    <scope>NUCLEOTIDE SEQUENCE</scope>
    <source>
        <strain evidence="3">JCM 4784</strain>
    </source>
</reference>
<evidence type="ECO:0000256" key="2">
    <source>
        <dbReference type="SAM" id="SignalP"/>
    </source>
</evidence>
<proteinExistence type="predicted"/>